<evidence type="ECO:0000313" key="3">
    <source>
        <dbReference type="Proteomes" id="UP001432216"/>
    </source>
</evidence>
<evidence type="ECO:0000313" key="2">
    <source>
        <dbReference type="EMBL" id="WVO24526.1"/>
    </source>
</evidence>
<feature type="region of interest" description="Disordered" evidence="1">
    <location>
        <begin position="306"/>
        <end position="408"/>
    </location>
</feature>
<feature type="region of interest" description="Disordered" evidence="1">
    <location>
        <begin position="1"/>
        <end position="88"/>
    </location>
</feature>
<feature type="compositionally biased region" description="Basic and acidic residues" evidence="1">
    <location>
        <begin position="271"/>
        <end position="288"/>
    </location>
</feature>
<dbReference type="EMBL" id="CP143816">
    <property type="protein sequence ID" value="WVO24526.1"/>
    <property type="molecule type" value="Genomic_DNA"/>
</dbReference>
<organism evidence="2 3">
    <name type="scientific">Cryptococcus decagattii</name>
    <dbReference type="NCBI Taxonomy" id="1859122"/>
    <lineage>
        <taxon>Eukaryota</taxon>
        <taxon>Fungi</taxon>
        <taxon>Dikarya</taxon>
        <taxon>Basidiomycota</taxon>
        <taxon>Agaricomycotina</taxon>
        <taxon>Tremellomycetes</taxon>
        <taxon>Tremellales</taxon>
        <taxon>Cryptococcaceae</taxon>
        <taxon>Cryptococcus</taxon>
        <taxon>Cryptococcus gattii species complex</taxon>
    </lineage>
</organism>
<dbReference type="Proteomes" id="UP001432216">
    <property type="component" value="Chromosome 11"/>
</dbReference>
<accession>A0ABZ2B4Z4</accession>
<feature type="compositionally biased region" description="Basic and acidic residues" evidence="1">
    <location>
        <begin position="311"/>
        <end position="331"/>
    </location>
</feature>
<feature type="region of interest" description="Disordered" evidence="1">
    <location>
        <begin position="268"/>
        <end position="288"/>
    </location>
</feature>
<feature type="compositionally biased region" description="Basic and acidic residues" evidence="1">
    <location>
        <begin position="48"/>
        <end position="70"/>
    </location>
</feature>
<sequence>MYAPPGFDSDSSGEETISPTRAPPSPSKKNPNLNSGRFSSRPKSWKRGYQDKQKDEEKEPPGEQARKPIDTEPAQETHAPQHRPSHLLPTSVNKLCHLRPPHTAHRYRYYLHQLASPYLWTVYHSRLQWWPFDHHSTSNEQKTVTKLSPPHFTLFDPVISESSRLPQSLCTKRYRASEDDDERKQRKAIVKETQGKLREAMQALSTASGLRGVSQMVKNDGKIQRGLDKGKGRILDDVNANRWPAAEKEASLKKKLDKWKGRAVNVGGQVEEPKRTKEEQEEEGQHLQKKAIEHCTIKYAAVAKSSSEASLNHEGKQGKMKETDSVKKKEVNALMSEDNAGERASKAKDVSKEVQCSATKPFSDMKEVEATTSLPKHKGSPHLKTSTPLPGKEGKKETIKGDGDPPVKKLKEYNTQVEVVDIETLLELAKVKYSKLAKAAKEDTI</sequence>
<keyword evidence="3" id="KW-1185">Reference proteome</keyword>
<feature type="compositionally biased region" description="Basic and acidic residues" evidence="1">
    <location>
        <begin position="340"/>
        <end position="352"/>
    </location>
</feature>
<evidence type="ECO:0000256" key="1">
    <source>
        <dbReference type="SAM" id="MobiDB-lite"/>
    </source>
</evidence>
<proteinExistence type="predicted"/>
<gene>
    <name evidence="2" type="ORF">IAS62_005894</name>
</gene>
<feature type="compositionally biased region" description="Polar residues" evidence="1">
    <location>
        <begin position="33"/>
        <end position="42"/>
    </location>
</feature>
<dbReference type="GeneID" id="89992663"/>
<feature type="compositionally biased region" description="Basic and acidic residues" evidence="1">
    <location>
        <begin position="392"/>
        <end position="408"/>
    </location>
</feature>
<reference evidence="2 3" key="1">
    <citation type="submission" date="2024-01" db="EMBL/GenBank/DDBJ databases">
        <title>Comparative genomics of Cryptococcus and Kwoniella reveals pathogenesis evolution and contrasting modes of karyotype evolution via chromosome fusion or intercentromeric recombination.</title>
        <authorList>
            <person name="Coelho M.A."/>
            <person name="David-Palma M."/>
            <person name="Shea T."/>
            <person name="Bowers K."/>
            <person name="McGinley-Smith S."/>
            <person name="Mohammad A.W."/>
            <person name="Gnirke A."/>
            <person name="Yurkov A.M."/>
            <person name="Nowrousian M."/>
            <person name="Sun S."/>
            <person name="Cuomo C.A."/>
            <person name="Heitman J."/>
        </authorList>
    </citation>
    <scope>NUCLEOTIDE SEQUENCE [LARGE SCALE GENOMIC DNA]</scope>
    <source>
        <strain evidence="2 3">7685027</strain>
    </source>
</reference>
<dbReference type="RefSeq" id="XP_064723765.1">
    <property type="nucleotide sequence ID" value="XM_064867693.1"/>
</dbReference>
<protein>
    <submittedName>
        <fullName evidence="2">Uncharacterized protein</fullName>
    </submittedName>
</protein>
<name>A0ABZ2B4Z4_9TREE</name>